<comment type="caution">
    <text evidence="2">The sequence shown here is derived from an EMBL/GenBank/DDBJ whole genome shotgun (WGS) entry which is preliminary data.</text>
</comment>
<dbReference type="InterPro" id="IPR052895">
    <property type="entry name" value="HetReg/Transcr_Mod"/>
</dbReference>
<dbReference type="Pfam" id="PF06985">
    <property type="entry name" value="HET"/>
    <property type="match status" value="1"/>
</dbReference>
<protein>
    <submittedName>
        <fullName evidence="2">Heterokaryon incompatibility 6 OR allele</fullName>
    </submittedName>
</protein>
<evidence type="ECO:0000259" key="1">
    <source>
        <dbReference type="Pfam" id="PF06985"/>
    </source>
</evidence>
<dbReference type="OrthoDB" id="5386682at2759"/>
<accession>A0A8H4JID0</accession>
<name>A0A8H4JID0_9HYPO</name>
<gene>
    <name evidence="2" type="ORF">FACUT_9591</name>
</gene>
<evidence type="ECO:0000313" key="3">
    <source>
        <dbReference type="Proteomes" id="UP000536711"/>
    </source>
</evidence>
<dbReference type="EMBL" id="JAADJF010000278">
    <property type="protein sequence ID" value="KAF4427474.1"/>
    <property type="molecule type" value="Genomic_DNA"/>
</dbReference>
<evidence type="ECO:0000313" key="2">
    <source>
        <dbReference type="EMBL" id="KAF4427474.1"/>
    </source>
</evidence>
<dbReference type="PANTHER" id="PTHR24148">
    <property type="entry name" value="ANKYRIN REPEAT DOMAIN-CONTAINING PROTEIN 39 HOMOLOG-RELATED"/>
    <property type="match status" value="1"/>
</dbReference>
<proteinExistence type="predicted"/>
<dbReference type="AlphaFoldDB" id="A0A8H4JID0"/>
<sequence>MAEKALAIDYEKIDLATQTRLLTLQNGAGHDKVICTLSPVNREGAKYHALSYEWGEPSKDDPDIMVNNRKVQIRRNLFDALRSSDLKEKSEEVAMMGNTFAGAIRVIAWLGLANDDSDLAMDLMSDDKSLDASLPSLSKDSHEGKALSALCYRTYWRRVWIIQELHLARSFVVWCGAKFIPRDTIEDSVGALNRVESPFNSDKIFEKNPAKQLNLARNLRRYSPRTMTLRWWLAICVSGDFQCSKKQDFVYALLDISADSEAAKKTFKVDYSKSSREGADIFKISKARISNRQS</sequence>
<dbReference type="Proteomes" id="UP000536711">
    <property type="component" value="Unassembled WGS sequence"/>
</dbReference>
<organism evidence="2 3">
    <name type="scientific">Fusarium acutatum</name>
    <dbReference type="NCBI Taxonomy" id="78861"/>
    <lineage>
        <taxon>Eukaryota</taxon>
        <taxon>Fungi</taxon>
        <taxon>Dikarya</taxon>
        <taxon>Ascomycota</taxon>
        <taxon>Pezizomycotina</taxon>
        <taxon>Sordariomycetes</taxon>
        <taxon>Hypocreomycetidae</taxon>
        <taxon>Hypocreales</taxon>
        <taxon>Nectriaceae</taxon>
        <taxon>Fusarium</taxon>
        <taxon>Fusarium fujikuroi species complex</taxon>
    </lineage>
</organism>
<dbReference type="PANTHER" id="PTHR24148:SF77">
    <property type="entry name" value="HETEROKARYON INCOMPATIBILITY DOMAIN-CONTAINING PROTEIN"/>
    <property type="match status" value="1"/>
</dbReference>
<feature type="domain" description="Heterokaryon incompatibility" evidence="1">
    <location>
        <begin position="85"/>
        <end position="164"/>
    </location>
</feature>
<reference evidence="2 3" key="1">
    <citation type="submission" date="2020-01" db="EMBL/GenBank/DDBJ databases">
        <title>Identification and distribution of gene clusters putatively required for synthesis of sphingolipid metabolism inhibitors in phylogenetically diverse species of the filamentous fungus Fusarium.</title>
        <authorList>
            <person name="Kim H.-S."/>
            <person name="Busman M."/>
            <person name="Brown D.W."/>
            <person name="Divon H."/>
            <person name="Uhlig S."/>
            <person name="Proctor R.H."/>
        </authorList>
    </citation>
    <scope>NUCLEOTIDE SEQUENCE [LARGE SCALE GENOMIC DNA]</scope>
    <source>
        <strain evidence="2 3">NRRL 13308</strain>
    </source>
</reference>
<keyword evidence="3" id="KW-1185">Reference proteome</keyword>
<dbReference type="InterPro" id="IPR010730">
    <property type="entry name" value="HET"/>
</dbReference>